<reference evidence="2" key="1">
    <citation type="submission" date="2009-10" db="EMBL/GenBank/DDBJ databases">
        <title>Diversity of trophic interactions inside an arsenic-rich microbial ecosystem.</title>
        <authorList>
            <person name="Bertin P.N."/>
            <person name="Heinrich-Salmeron A."/>
            <person name="Pelletier E."/>
            <person name="Goulhen-Chollet F."/>
            <person name="Arsene-Ploetze F."/>
            <person name="Gallien S."/>
            <person name="Calteau A."/>
            <person name="Vallenet D."/>
            <person name="Casiot C."/>
            <person name="Chane-Woon-Ming B."/>
            <person name="Giloteaux L."/>
            <person name="Barakat M."/>
            <person name="Bonnefoy V."/>
            <person name="Bruneel O."/>
            <person name="Chandler M."/>
            <person name="Cleiss J."/>
            <person name="Duran R."/>
            <person name="Elbaz-Poulichet F."/>
            <person name="Fonknechten N."/>
            <person name="Lauga B."/>
            <person name="Mornico D."/>
            <person name="Ortet P."/>
            <person name="Schaeffer C."/>
            <person name="Siguier P."/>
            <person name="Alexander Thil Smith A."/>
            <person name="Van Dorsselaer A."/>
            <person name="Weissenbach J."/>
            <person name="Medigue C."/>
            <person name="Le Paslier D."/>
        </authorList>
    </citation>
    <scope>NUCLEOTIDE SEQUENCE</scope>
</reference>
<dbReference type="PIRSF" id="PIRSF038925">
    <property type="entry name" value="AMP-prot_trans"/>
    <property type="match status" value="1"/>
</dbReference>
<gene>
    <name evidence="2" type="ORF">CARN6_1113</name>
</gene>
<evidence type="ECO:0000313" key="2">
    <source>
        <dbReference type="EMBL" id="CBI07735.1"/>
    </source>
</evidence>
<feature type="domain" description="Fido" evidence="1">
    <location>
        <begin position="108"/>
        <end position="259"/>
    </location>
</feature>
<dbReference type="EMBL" id="CABQ01000131">
    <property type="protein sequence ID" value="CBI07735.1"/>
    <property type="molecule type" value="Genomic_DNA"/>
</dbReference>
<dbReference type="PROSITE" id="PS51459">
    <property type="entry name" value="FIDO"/>
    <property type="match status" value="1"/>
</dbReference>
<dbReference type="InterPro" id="IPR025758">
    <property type="entry name" value="Fic/DOC_N"/>
</dbReference>
<dbReference type="InterPro" id="IPR003812">
    <property type="entry name" value="Fido"/>
</dbReference>
<dbReference type="SUPFAM" id="SSF140931">
    <property type="entry name" value="Fic-like"/>
    <property type="match status" value="1"/>
</dbReference>
<dbReference type="Pfam" id="PF02661">
    <property type="entry name" value="Fic"/>
    <property type="match status" value="1"/>
</dbReference>
<dbReference type="InterPro" id="IPR036597">
    <property type="entry name" value="Fido-like_dom_sf"/>
</dbReference>
<protein>
    <submittedName>
        <fullName evidence="2">Filamentation induced by cAMP protein Fic</fullName>
    </submittedName>
</protein>
<organism evidence="2">
    <name type="scientific">mine drainage metagenome</name>
    <dbReference type="NCBI Taxonomy" id="410659"/>
    <lineage>
        <taxon>unclassified sequences</taxon>
        <taxon>metagenomes</taxon>
        <taxon>ecological metagenomes</taxon>
    </lineage>
</organism>
<accession>E6QKG8</accession>
<dbReference type="Pfam" id="PF21248">
    <property type="entry name" value="SoFic-like_C"/>
    <property type="match status" value="1"/>
</dbReference>
<dbReference type="Pfam" id="PF13784">
    <property type="entry name" value="Fic_N"/>
    <property type="match status" value="1"/>
</dbReference>
<name>E6QKG8_9ZZZZ</name>
<dbReference type="AlphaFoldDB" id="E6QKG8"/>
<dbReference type="InterPro" id="IPR048770">
    <property type="entry name" value="SoFic-like_C"/>
</dbReference>
<proteinExistence type="predicted"/>
<sequence>MAFYRDRPYNDLPMLPPDGVELETRAVLKQTIASARALADLRGIADKVPNPRILINGIVLQEARLSSEIENIVTTSDELYRAAANGDSVTDTHTKEVLRYREALWYGFEQIKIRPLCANLSIDIVGILRQLQMDVRKAPGTALKNQAEEVVYTPPEGESLIRDKLSNLEKFIHADDDVDPLVKLAVMHYQFEAIHPFSDGNGRTGRILNVLYLVEKGLLRMPVLYLSHYILRNKAAYYTGLRSVTEEAKWEEWILFMLRGIEQTARETCVLVDRILNLMAETTERVRVEQPSIYSKDLIEVIFSNPYCRIRFLEDARIAKRETASRYLQKLAAMGILTPLKVGREMYYMNDGLLRILSAGK</sequence>
<dbReference type="PANTHER" id="PTHR13504">
    <property type="entry name" value="FIDO DOMAIN-CONTAINING PROTEIN DDB_G0283145"/>
    <property type="match status" value="1"/>
</dbReference>
<dbReference type="InterPro" id="IPR040198">
    <property type="entry name" value="Fido_containing"/>
</dbReference>
<dbReference type="PANTHER" id="PTHR13504:SF35">
    <property type="entry name" value="PROTEIN ADENYLYLTRANSFERASE SOFIC"/>
    <property type="match status" value="1"/>
</dbReference>
<dbReference type="Gene3D" id="1.10.3290.10">
    <property type="entry name" value="Fido-like domain"/>
    <property type="match status" value="1"/>
</dbReference>
<comment type="caution">
    <text evidence="2">The sequence shown here is derived from an EMBL/GenBank/DDBJ whole genome shotgun (WGS) entry which is preliminary data.</text>
</comment>
<dbReference type="InterPro" id="IPR026287">
    <property type="entry name" value="SoFic-like"/>
</dbReference>
<evidence type="ECO:0000259" key="1">
    <source>
        <dbReference type="PROSITE" id="PS51459"/>
    </source>
</evidence>